<name>A0A7W9D2T2_9HYPH</name>
<dbReference type="Pfam" id="PF02613">
    <property type="entry name" value="Nitrate_red_del"/>
    <property type="match status" value="1"/>
</dbReference>
<dbReference type="PANTHER" id="PTHR43680">
    <property type="entry name" value="NITRATE REDUCTASE MOLYBDENUM COFACTOR ASSEMBLY CHAPERONE"/>
    <property type="match status" value="1"/>
</dbReference>
<sequence>MTERQAVLTFRALSALLTYPSEELCAAVPEIEEAIASEKLVPPAIASALRPLLNDLASLDLFELQERYVELFDRSRRLSLHLFEHVHGESRDRGQAMVDLAALYEKDGLELQANELPDYLPLFLEYLSTKPLGEALNLLSETAHILGALEERLVSRESPYAAVLTAIRVMAGVSLDTSTEVELPASASGDLAALDAEWEETAVTFGPGGGAMDGCSSERLQTRLRAAHRDVRSNAH</sequence>
<dbReference type="GO" id="GO:0051082">
    <property type="term" value="F:unfolded protein binding"/>
    <property type="evidence" value="ECO:0007669"/>
    <property type="project" value="InterPro"/>
</dbReference>
<dbReference type="RefSeq" id="WP_183938757.1">
    <property type="nucleotide sequence ID" value="NZ_JACHBI010000008.1"/>
</dbReference>
<dbReference type="GO" id="GO:0051131">
    <property type="term" value="P:chaperone-mediated protein complex assembly"/>
    <property type="evidence" value="ECO:0007669"/>
    <property type="project" value="InterPro"/>
</dbReference>
<dbReference type="EMBL" id="JACHBI010000008">
    <property type="protein sequence ID" value="MBB5575465.1"/>
    <property type="molecule type" value="Genomic_DNA"/>
</dbReference>
<dbReference type="AlphaFoldDB" id="A0A7W9D2T2"/>
<evidence type="ECO:0000313" key="2">
    <source>
        <dbReference type="EMBL" id="MBB5575465.1"/>
    </source>
</evidence>
<reference evidence="2 3" key="1">
    <citation type="submission" date="2020-08" db="EMBL/GenBank/DDBJ databases">
        <title>Genomic Encyclopedia of Type Strains, Phase IV (KMG-V): Genome sequencing to study the core and pangenomes of soil and plant-associated prokaryotes.</title>
        <authorList>
            <person name="Whitman W."/>
        </authorList>
    </citation>
    <scope>NUCLEOTIDE SEQUENCE [LARGE SCALE GENOMIC DNA]</scope>
    <source>
        <strain evidence="2 3">SEMIA 4064</strain>
    </source>
</reference>
<dbReference type="GO" id="GO:0042128">
    <property type="term" value="P:nitrate assimilation"/>
    <property type="evidence" value="ECO:0007669"/>
    <property type="project" value="UniProtKB-KW"/>
</dbReference>
<dbReference type="GO" id="GO:0016530">
    <property type="term" value="F:metallochaperone activity"/>
    <property type="evidence" value="ECO:0007669"/>
    <property type="project" value="TreeGrafter"/>
</dbReference>
<gene>
    <name evidence="2" type="ORF">GGD50_004100</name>
</gene>
<dbReference type="Proteomes" id="UP000549882">
    <property type="component" value="Unassembled WGS sequence"/>
</dbReference>
<dbReference type="SUPFAM" id="SSF89155">
    <property type="entry name" value="TorD-like"/>
    <property type="match status" value="1"/>
</dbReference>
<proteinExistence type="predicted"/>
<evidence type="ECO:0000256" key="1">
    <source>
        <dbReference type="ARBA" id="ARBA00023063"/>
    </source>
</evidence>
<organism evidence="2 3">
    <name type="scientific">Rhizobium paranaense</name>
    <dbReference type="NCBI Taxonomy" id="1650438"/>
    <lineage>
        <taxon>Bacteria</taxon>
        <taxon>Pseudomonadati</taxon>
        <taxon>Pseudomonadota</taxon>
        <taxon>Alphaproteobacteria</taxon>
        <taxon>Hyphomicrobiales</taxon>
        <taxon>Rhizobiaceae</taxon>
        <taxon>Rhizobium/Agrobacterium group</taxon>
        <taxon>Rhizobium</taxon>
    </lineage>
</organism>
<dbReference type="InterPro" id="IPR003765">
    <property type="entry name" value="NO3_reductase_chaperone_NarJ"/>
</dbReference>
<comment type="caution">
    <text evidence="2">The sequence shown here is derived from an EMBL/GenBank/DDBJ whole genome shotgun (WGS) entry which is preliminary data.</text>
</comment>
<keyword evidence="1" id="KW-0534">Nitrate assimilation</keyword>
<keyword evidence="3" id="KW-1185">Reference proteome</keyword>
<evidence type="ECO:0000313" key="3">
    <source>
        <dbReference type="Proteomes" id="UP000549882"/>
    </source>
</evidence>
<dbReference type="InterPro" id="IPR036411">
    <property type="entry name" value="TorD-like_sf"/>
</dbReference>
<dbReference type="Gene3D" id="1.10.3480.10">
    <property type="entry name" value="TorD-like"/>
    <property type="match status" value="1"/>
</dbReference>
<dbReference type="NCBIfam" id="TIGR00684">
    <property type="entry name" value="narJ"/>
    <property type="match status" value="1"/>
</dbReference>
<protein>
    <submittedName>
        <fullName evidence="2">Nitrate reductase delta subunit</fullName>
    </submittedName>
</protein>
<dbReference type="PANTHER" id="PTHR43680:SF2">
    <property type="entry name" value="NITRATE REDUCTASE MOLYBDENUM COFACTOR ASSEMBLY CHAPERONE NARJ"/>
    <property type="match status" value="1"/>
</dbReference>
<dbReference type="InterPro" id="IPR020945">
    <property type="entry name" value="DMSO/NO3_reduct_chaperone"/>
</dbReference>
<accession>A0A7W9D2T2</accession>